<evidence type="ECO:0000313" key="3">
    <source>
        <dbReference type="Proteomes" id="UP000321400"/>
    </source>
</evidence>
<keyword evidence="1" id="KW-0812">Transmembrane</keyword>
<evidence type="ECO:0008006" key="4">
    <source>
        <dbReference type="Google" id="ProtNLM"/>
    </source>
</evidence>
<reference evidence="2 3" key="1">
    <citation type="submission" date="2019-07" db="EMBL/GenBank/DDBJ databases">
        <title>Whole genome shotgun sequence of Halolactibacillus alkaliphilus NBRC 103919.</title>
        <authorList>
            <person name="Hosoyama A."/>
            <person name="Uohara A."/>
            <person name="Ohji S."/>
            <person name="Ichikawa N."/>
        </authorList>
    </citation>
    <scope>NUCLEOTIDE SEQUENCE [LARGE SCALE GENOMIC DNA]</scope>
    <source>
        <strain evidence="2 3">NBRC 103919</strain>
    </source>
</reference>
<evidence type="ECO:0000256" key="1">
    <source>
        <dbReference type="SAM" id="Phobius"/>
    </source>
</evidence>
<evidence type="ECO:0000313" key="2">
    <source>
        <dbReference type="EMBL" id="GEN55703.1"/>
    </source>
</evidence>
<dbReference type="Pfam" id="PF03419">
    <property type="entry name" value="Peptidase_U4"/>
    <property type="match status" value="1"/>
</dbReference>
<dbReference type="GO" id="GO:0006508">
    <property type="term" value="P:proteolysis"/>
    <property type="evidence" value="ECO:0007669"/>
    <property type="project" value="InterPro"/>
</dbReference>
<keyword evidence="3" id="KW-1185">Reference proteome</keyword>
<dbReference type="GO" id="GO:0030436">
    <property type="term" value="P:asexual sporulation"/>
    <property type="evidence" value="ECO:0007669"/>
    <property type="project" value="InterPro"/>
</dbReference>
<gene>
    <name evidence="2" type="ORF">HAL01_01670</name>
</gene>
<feature type="transmembrane region" description="Helical" evidence="1">
    <location>
        <begin position="32"/>
        <end position="51"/>
    </location>
</feature>
<comment type="caution">
    <text evidence="2">The sequence shown here is derived from an EMBL/GenBank/DDBJ whole genome shotgun (WGS) entry which is preliminary data.</text>
</comment>
<feature type="transmembrane region" description="Helical" evidence="1">
    <location>
        <begin position="80"/>
        <end position="103"/>
    </location>
</feature>
<sequence>MYIDIVFIHTYVIHMFLIKLISHVIKKKLTTLKVVCFPFLFSFINIAPMYLNMPYKRCIQGGLSYILLLSLFKRRQSNNWWLFHQVLCLTTTFFAGFLLIVLNFGTFNLLGYLACSVICYRLFLRFYQAGINQEISRKQLYTLVITHNKQTVSVSAYYDTGHQLRDPITHAAVLFIDKAIVERLKIDTAITTGKEKQLYYHDINQHIQKVRCIKPARVEMVEGEKKNVVDHVLLGLKDHNFTSEEGYSALFGPQLFTLLKTD</sequence>
<dbReference type="InterPro" id="IPR005081">
    <property type="entry name" value="SpoIIGA"/>
</dbReference>
<dbReference type="OrthoDB" id="2690199at2"/>
<dbReference type="STRING" id="442899.SAMN05720591_10230"/>
<organism evidence="2 3">
    <name type="scientific">Halolactibacillus alkaliphilus</name>
    <dbReference type="NCBI Taxonomy" id="442899"/>
    <lineage>
        <taxon>Bacteria</taxon>
        <taxon>Bacillati</taxon>
        <taxon>Bacillota</taxon>
        <taxon>Bacilli</taxon>
        <taxon>Bacillales</taxon>
        <taxon>Bacillaceae</taxon>
        <taxon>Halolactibacillus</taxon>
    </lineage>
</organism>
<dbReference type="GO" id="GO:0004190">
    <property type="term" value="F:aspartic-type endopeptidase activity"/>
    <property type="evidence" value="ECO:0007669"/>
    <property type="project" value="InterPro"/>
</dbReference>
<feature type="transmembrane region" description="Helical" evidence="1">
    <location>
        <begin position="109"/>
        <end position="127"/>
    </location>
</feature>
<dbReference type="Proteomes" id="UP000321400">
    <property type="component" value="Unassembled WGS sequence"/>
</dbReference>
<protein>
    <recommendedName>
        <fullName evidence="4">Sporulation factor SpoIIGA</fullName>
    </recommendedName>
</protein>
<dbReference type="RefSeq" id="WP_089799412.1">
    <property type="nucleotide sequence ID" value="NZ_BJYE01000002.1"/>
</dbReference>
<keyword evidence="1" id="KW-1133">Transmembrane helix</keyword>
<name>A0A511WYM3_9BACI</name>
<accession>A0A511WYM3</accession>
<keyword evidence="1" id="KW-0472">Membrane</keyword>
<dbReference type="AlphaFoldDB" id="A0A511WYM3"/>
<dbReference type="EMBL" id="BJYE01000002">
    <property type="protein sequence ID" value="GEN55703.1"/>
    <property type="molecule type" value="Genomic_DNA"/>
</dbReference>
<feature type="transmembrane region" description="Helical" evidence="1">
    <location>
        <begin position="6"/>
        <end position="25"/>
    </location>
</feature>
<proteinExistence type="predicted"/>